<dbReference type="Pfam" id="PF09820">
    <property type="entry name" value="AAA-ATPase_like"/>
    <property type="match status" value="1"/>
</dbReference>
<dbReference type="PANTHER" id="PTHR34825">
    <property type="entry name" value="CONSERVED PROTEIN, WITH A WEAK D-GALACTARATE DEHYDRATASE/ALTRONATE HYDROLASE DOMAIN"/>
    <property type="match status" value="1"/>
</dbReference>
<dbReference type="Pfam" id="PF08011">
    <property type="entry name" value="PDDEXK_9"/>
    <property type="match status" value="1"/>
</dbReference>
<evidence type="ECO:0000313" key="4">
    <source>
        <dbReference type="Proteomes" id="UP000049472"/>
    </source>
</evidence>
<evidence type="ECO:0000313" key="3">
    <source>
        <dbReference type="EMBL" id="CRL38740.1"/>
    </source>
</evidence>
<dbReference type="InterPro" id="IPR012547">
    <property type="entry name" value="PDDEXK_9"/>
</dbReference>
<dbReference type="SUPFAM" id="SSF52540">
    <property type="entry name" value="P-loop containing nucleoside triphosphate hydrolases"/>
    <property type="match status" value="1"/>
</dbReference>
<evidence type="ECO:0000256" key="1">
    <source>
        <dbReference type="SAM" id="Coils"/>
    </source>
</evidence>
<dbReference type="Proteomes" id="UP000049472">
    <property type="component" value="Unassembled WGS sequence"/>
</dbReference>
<protein>
    <recommendedName>
        <fullName evidence="2">AAA-ATPase-like domain-containing protein</fullName>
    </recommendedName>
</protein>
<evidence type="ECO:0000259" key="2">
    <source>
        <dbReference type="Pfam" id="PF09820"/>
    </source>
</evidence>
<organism evidence="3 4">
    <name type="scientific">Agathobacter rectalis</name>
    <dbReference type="NCBI Taxonomy" id="39491"/>
    <lineage>
        <taxon>Bacteria</taxon>
        <taxon>Bacillati</taxon>
        <taxon>Bacillota</taxon>
        <taxon>Clostridia</taxon>
        <taxon>Lachnospirales</taxon>
        <taxon>Lachnospiraceae</taxon>
        <taxon>Agathobacter</taxon>
    </lineage>
</organism>
<dbReference type="InterPro" id="IPR018631">
    <property type="entry name" value="AAA-ATPase-like_dom"/>
</dbReference>
<dbReference type="AlphaFoldDB" id="A0A0M6WNB0"/>
<sequence length="556" mass="64517">MALNIPVGISNFTEIRSNNYYYVDKTNLIYELLQSPGTEVTMITRPRRFGKTLAMSMLESFFDIRKASKVLFEGLDIMSHQSLCEEWMNKWPVIFVSFRQVDGLDFDSACAMLSSVIAELFNEHLYLLDDERITEYQRKTFRNIAAGEATQTELKNSLRLLTTLMNLYYDRQVILFIDEYDVPIAKANAGGYYRQMLDMMKGLMQALKDNCALKFAVVTGCLKIAKESIFTGTNNFVSDSVADSRLTEYFGFVQSEVDEILKDADIFNQSENIRKWYDGYHFGDVDVYCPWDVMNYVLDLQRKPDAKPLSYWKNTSDNAIIRSFIDYAGSSITQKLETLLSGGYIVQQVDENLTYDYLHSSEENLWSILYLTGYLTSVRADELENPLPERFTALTIPNEEIREIYETTVIRWFDESAPKWNRSVLFDAVWKGNIQELQGELNRLLRRTISYHDYKEDFYHAFLAGIFAGAGYMVESNKEYGDGRSDVVVKDQINGRVAVFEAKYTRQLEKLENECDEALKQIENQMYAKQLEEDYDEVLCYGIAFFKKRCMVKNNN</sequence>
<dbReference type="PANTHER" id="PTHR34825:SF1">
    <property type="entry name" value="AAA-ATPASE-LIKE DOMAIN-CONTAINING PROTEIN"/>
    <property type="match status" value="1"/>
</dbReference>
<dbReference type="InterPro" id="IPR027417">
    <property type="entry name" value="P-loop_NTPase"/>
</dbReference>
<reference evidence="4" key="1">
    <citation type="submission" date="2015-05" db="EMBL/GenBank/DDBJ databases">
        <authorList>
            <consortium name="Pathogen Informatics"/>
        </authorList>
    </citation>
    <scope>NUCLEOTIDE SEQUENCE [LARGE SCALE GENOMIC DNA]</scope>
    <source>
        <strain evidence="4">T1-815</strain>
    </source>
</reference>
<keyword evidence="1" id="KW-0175">Coiled coil</keyword>
<keyword evidence="4" id="KW-1185">Reference proteome</keyword>
<feature type="coiled-coil region" evidence="1">
    <location>
        <begin position="501"/>
        <end position="528"/>
    </location>
</feature>
<proteinExistence type="predicted"/>
<accession>A0A0M6WNB0</accession>
<feature type="domain" description="AAA-ATPase-like" evidence="2">
    <location>
        <begin position="6"/>
        <end position="230"/>
    </location>
</feature>
<name>A0A0M6WNB0_9FIRM</name>
<gene>
    <name evidence="3" type="ORF">T1815_18891</name>
</gene>
<dbReference type="EMBL" id="CVRQ01000022">
    <property type="protein sequence ID" value="CRL38740.1"/>
    <property type="molecule type" value="Genomic_DNA"/>
</dbReference>